<dbReference type="AlphaFoldDB" id="A0AAD1UJZ6"/>
<reference evidence="1" key="1">
    <citation type="submission" date="2023-07" db="EMBL/GenBank/DDBJ databases">
        <authorList>
            <consortium name="AG Swart"/>
            <person name="Singh M."/>
            <person name="Singh A."/>
            <person name="Seah K."/>
            <person name="Emmerich C."/>
        </authorList>
    </citation>
    <scope>NUCLEOTIDE SEQUENCE</scope>
    <source>
        <strain evidence="1">DP1</strain>
    </source>
</reference>
<organism evidence="1 2">
    <name type="scientific">Euplotes crassus</name>
    <dbReference type="NCBI Taxonomy" id="5936"/>
    <lineage>
        <taxon>Eukaryota</taxon>
        <taxon>Sar</taxon>
        <taxon>Alveolata</taxon>
        <taxon>Ciliophora</taxon>
        <taxon>Intramacronucleata</taxon>
        <taxon>Spirotrichea</taxon>
        <taxon>Hypotrichia</taxon>
        <taxon>Euplotida</taxon>
        <taxon>Euplotidae</taxon>
        <taxon>Moneuplotes</taxon>
    </lineage>
</organism>
<proteinExistence type="predicted"/>
<dbReference type="EMBL" id="CAMPGE010011320">
    <property type="protein sequence ID" value="CAI2370154.1"/>
    <property type="molecule type" value="Genomic_DNA"/>
</dbReference>
<gene>
    <name evidence="1" type="ORF">ECRASSUSDP1_LOCUS11462</name>
</gene>
<dbReference type="Proteomes" id="UP001295684">
    <property type="component" value="Unassembled WGS sequence"/>
</dbReference>
<comment type="caution">
    <text evidence="1">The sequence shown here is derived from an EMBL/GenBank/DDBJ whole genome shotgun (WGS) entry which is preliminary data.</text>
</comment>
<name>A0AAD1UJZ6_EUPCR</name>
<evidence type="ECO:0000313" key="1">
    <source>
        <dbReference type="EMBL" id="CAI2370154.1"/>
    </source>
</evidence>
<accession>A0AAD1UJZ6</accession>
<sequence>MRKSLDGEAIDGRSHSLDKDQLDFALNFDELDLVFAFASPQIFQNTKVLNDSEEPDYQKIELLNHREEFKIINNTLIVSQLSSRCDSPSLGII</sequence>
<evidence type="ECO:0000313" key="2">
    <source>
        <dbReference type="Proteomes" id="UP001295684"/>
    </source>
</evidence>
<keyword evidence="2" id="KW-1185">Reference proteome</keyword>
<protein>
    <submittedName>
        <fullName evidence="1">Uncharacterized protein</fullName>
    </submittedName>
</protein>